<dbReference type="RefSeq" id="XP_019097298.1">
    <property type="nucleotide sequence ID" value="XM_019241753.1"/>
</dbReference>
<dbReference type="GeneID" id="109131138"/>
<reference evidence="3" key="2">
    <citation type="submission" date="2025-08" db="UniProtKB">
        <authorList>
            <consortium name="RefSeq"/>
        </authorList>
    </citation>
    <scope>IDENTIFICATION</scope>
    <source>
        <tissue evidence="3">Leaf</tissue>
    </source>
</reference>
<accession>A0ABM1RE60</accession>
<feature type="compositionally biased region" description="Basic and acidic residues" evidence="1">
    <location>
        <begin position="1"/>
        <end position="10"/>
    </location>
</feature>
<gene>
    <name evidence="3" type="primary">LOC109131138</name>
</gene>
<evidence type="ECO:0000313" key="2">
    <source>
        <dbReference type="Proteomes" id="UP000694864"/>
    </source>
</evidence>
<proteinExistence type="predicted"/>
<sequence length="90" mass="10053">MSRRSPKLELKLNLSPPTSSQRRMVRSPTRSATTSPTSPPSSCVSSEMNQDEPSVRYSTSPETTSMVLSTLTLVKRLFVNALYRFGLWSD</sequence>
<evidence type="ECO:0000313" key="3">
    <source>
        <dbReference type="RefSeq" id="XP_019097298.1"/>
    </source>
</evidence>
<evidence type="ECO:0000256" key="1">
    <source>
        <dbReference type="SAM" id="MobiDB-lite"/>
    </source>
</evidence>
<feature type="compositionally biased region" description="Low complexity" evidence="1">
    <location>
        <begin position="27"/>
        <end position="46"/>
    </location>
</feature>
<dbReference type="Proteomes" id="UP000694864">
    <property type="component" value="Chromosome 20"/>
</dbReference>
<keyword evidence="2" id="KW-1185">Reference proteome</keyword>
<feature type="compositionally biased region" description="Polar residues" evidence="1">
    <location>
        <begin position="47"/>
        <end position="62"/>
    </location>
</feature>
<reference evidence="2" key="1">
    <citation type="journal article" date="2014" name="Nat. Commun.">
        <title>The emerging biofuel crop Camelina sativa retains a highly undifferentiated hexaploid genome structure.</title>
        <authorList>
            <person name="Kagale S."/>
            <person name="Koh C."/>
            <person name="Nixon J."/>
            <person name="Bollina V."/>
            <person name="Clarke W.E."/>
            <person name="Tuteja R."/>
            <person name="Spillane C."/>
            <person name="Robinson S.J."/>
            <person name="Links M.G."/>
            <person name="Clarke C."/>
            <person name="Higgins E.E."/>
            <person name="Huebert T."/>
            <person name="Sharpe A.G."/>
            <person name="Parkin I.A."/>
        </authorList>
    </citation>
    <scope>NUCLEOTIDE SEQUENCE [LARGE SCALE GENOMIC DNA]</scope>
    <source>
        <strain evidence="2">cv. DH55</strain>
    </source>
</reference>
<name>A0ABM1RE60_CAMSA</name>
<organism evidence="2 3">
    <name type="scientific">Camelina sativa</name>
    <name type="common">False flax</name>
    <name type="synonym">Myagrum sativum</name>
    <dbReference type="NCBI Taxonomy" id="90675"/>
    <lineage>
        <taxon>Eukaryota</taxon>
        <taxon>Viridiplantae</taxon>
        <taxon>Streptophyta</taxon>
        <taxon>Embryophyta</taxon>
        <taxon>Tracheophyta</taxon>
        <taxon>Spermatophyta</taxon>
        <taxon>Magnoliopsida</taxon>
        <taxon>eudicotyledons</taxon>
        <taxon>Gunneridae</taxon>
        <taxon>Pentapetalae</taxon>
        <taxon>rosids</taxon>
        <taxon>malvids</taxon>
        <taxon>Brassicales</taxon>
        <taxon>Brassicaceae</taxon>
        <taxon>Camelineae</taxon>
        <taxon>Camelina</taxon>
    </lineage>
</organism>
<protein>
    <submittedName>
        <fullName evidence="3">Uncharacterized protein LOC109131138</fullName>
    </submittedName>
</protein>
<feature type="region of interest" description="Disordered" evidence="1">
    <location>
        <begin position="1"/>
        <end position="62"/>
    </location>
</feature>